<dbReference type="Pfam" id="PF00001">
    <property type="entry name" value="7tm_1"/>
    <property type="match status" value="1"/>
</dbReference>
<sequence>MNFLNDTAPIGNGTAATDIDKDFVRQWWYLVFGIVPLVCFFGNFLVCVAVYKYKSLQTPTNYLLFSLAIADLFIGVAVMPFSIYLSVNNLHWHMPVYVCYIYCVSDVAASTSSIVHLVLISIDR</sequence>
<feature type="transmembrane region" description="Helical" evidence="10">
    <location>
        <begin position="27"/>
        <end position="51"/>
    </location>
</feature>
<keyword evidence="3 10" id="KW-0812">Transmembrane</keyword>
<reference evidence="13" key="2">
    <citation type="submission" date="2020-10" db="UniProtKB">
        <authorList>
            <consortium name="WormBaseParasite"/>
        </authorList>
    </citation>
    <scope>IDENTIFICATION</scope>
</reference>
<keyword evidence="8" id="KW-0675">Receptor</keyword>
<keyword evidence="12" id="KW-1185">Reference proteome</keyword>
<feature type="transmembrane region" description="Helical" evidence="10">
    <location>
        <begin position="63"/>
        <end position="85"/>
    </location>
</feature>
<evidence type="ECO:0000313" key="12">
    <source>
        <dbReference type="Proteomes" id="UP000492821"/>
    </source>
</evidence>
<dbReference type="InterPro" id="IPR017452">
    <property type="entry name" value="GPCR_Rhodpsn_7TM"/>
</dbReference>
<dbReference type="PROSITE" id="PS50262">
    <property type="entry name" value="G_PROTEIN_RECEP_F1_2"/>
    <property type="match status" value="1"/>
</dbReference>
<keyword evidence="6 10" id="KW-0472">Membrane</keyword>
<dbReference type="AlphaFoldDB" id="A0A7E4V7Y9"/>
<keyword evidence="4 10" id="KW-1133">Transmembrane helix</keyword>
<organism evidence="12 13">
    <name type="scientific">Panagrellus redivivus</name>
    <name type="common">Microworm</name>
    <dbReference type="NCBI Taxonomy" id="6233"/>
    <lineage>
        <taxon>Eukaryota</taxon>
        <taxon>Metazoa</taxon>
        <taxon>Ecdysozoa</taxon>
        <taxon>Nematoda</taxon>
        <taxon>Chromadorea</taxon>
        <taxon>Rhabditida</taxon>
        <taxon>Tylenchina</taxon>
        <taxon>Panagrolaimomorpha</taxon>
        <taxon>Panagrolaimoidea</taxon>
        <taxon>Panagrolaimidae</taxon>
        <taxon>Panagrellus</taxon>
    </lineage>
</organism>
<keyword evidence="7" id="KW-1015">Disulfide bond</keyword>
<name>A0A7E4V7Y9_PANRE</name>
<evidence type="ECO:0000256" key="10">
    <source>
        <dbReference type="SAM" id="Phobius"/>
    </source>
</evidence>
<evidence type="ECO:0000256" key="8">
    <source>
        <dbReference type="ARBA" id="ARBA00023170"/>
    </source>
</evidence>
<dbReference type="PANTHER" id="PTHR24248">
    <property type="entry name" value="ADRENERGIC RECEPTOR-RELATED G-PROTEIN COUPLED RECEPTOR"/>
    <property type="match status" value="1"/>
</dbReference>
<dbReference type="GO" id="GO:0005886">
    <property type="term" value="C:plasma membrane"/>
    <property type="evidence" value="ECO:0007669"/>
    <property type="project" value="UniProtKB-SubCell"/>
</dbReference>
<evidence type="ECO:0000256" key="7">
    <source>
        <dbReference type="ARBA" id="ARBA00023157"/>
    </source>
</evidence>
<protein>
    <submittedName>
        <fullName evidence="13">G_PROTEIN_RECEP_F1_2 domain-containing protein</fullName>
    </submittedName>
</protein>
<dbReference type="InterPro" id="IPR000276">
    <property type="entry name" value="GPCR_Rhodpsn"/>
</dbReference>
<dbReference type="PRINTS" id="PR00237">
    <property type="entry name" value="GPCRRHODOPSN"/>
</dbReference>
<reference evidence="12" key="1">
    <citation type="journal article" date="2013" name="Genetics">
        <title>The draft genome and transcriptome of Panagrellus redivivus are shaped by the harsh demands of a free-living lifestyle.</title>
        <authorList>
            <person name="Srinivasan J."/>
            <person name="Dillman A.R."/>
            <person name="Macchietto M.G."/>
            <person name="Heikkinen L."/>
            <person name="Lakso M."/>
            <person name="Fracchia K.M."/>
            <person name="Antoshechkin I."/>
            <person name="Mortazavi A."/>
            <person name="Wong G."/>
            <person name="Sternberg P.W."/>
        </authorList>
    </citation>
    <scope>NUCLEOTIDE SEQUENCE [LARGE SCALE GENOMIC DNA]</scope>
    <source>
        <strain evidence="12">MT8872</strain>
    </source>
</reference>
<proteinExistence type="predicted"/>
<feature type="domain" description="G-protein coupled receptors family 1 profile" evidence="11">
    <location>
        <begin position="42"/>
        <end position="124"/>
    </location>
</feature>
<evidence type="ECO:0000256" key="5">
    <source>
        <dbReference type="ARBA" id="ARBA00023040"/>
    </source>
</evidence>
<dbReference type="Proteomes" id="UP000492821">
    <property type="component" value="Unassembled WGS sequence"/>
</dbReference>
<evidence type="ECO:0000259" key="11">
    <source>
        <dbReference type="PROSITE" id="PS50262"/>
    </source>
</evidence>
<evidence type="ECO:0000256" key="4">
    <source>
        <dbReference type="ARBA" id="ARBA00022989"/>
    </source>
</evidence>
<feature type="transmembrane region" description="Helical" evidence="10">
    <location>
        <begin position="97"/>
        <end position="120"/>
    </location>
</feature>
<accession>A0A7E4V7Y9</accession>
<dbReference type="WBParaSite" id="Pan_g17711.t1">
    <property type="protein sequence ID" value="Pan_g17711.t1"/>
    <property type="gene ID" value="Pan_g17711"/>
</dbReference>
<keyword evidence="5" id="KW-0297">G-protein coupled receptor</keyword>
<dbReference type="SUPFAM" id="SSF81321">
    <property type="entry name" value="Family A G protein-coupled receptor-like"/>
    <property type="match status" value="1"/>
</dbReference>
<evidence type="ECO:0000256" key="9">
    <source>
        <dbReference type="ARBA" id="ARBA00023224"/>
    </source>
</evidence>
<evidence type="ECO:0000256" key="1">
    <source>
        <dbReference type="ARBA" id="ARBA00004651"/>
    </source>
</evidence>
<keyword evidence="2" id="KW-1003">Cell membrane</keyword>
<comment type="subcellular location">
    <subcellularLocation>
        <location evidence="1">Cell membrane</location>
        <topology evidence="1">Multi-pass membrane protein</topology>
    </subcellularLocation>
</comment>
<dbReference type="GO" id="GO:0001591">
    <property type="term" value="F:dopamine neurotransmitter receptor activity, coupled via Gi/Go"/>
    <property type="evidence" value="ECO:0007669"/>
    <property type="project" value="TreeGrafter"/>
</dbReference>
<evidence type="ECO:0000256" key="3">
    <source>
        <dbReference type="ARBA" id="ARBA00022692"/>
    </source>
</evidence>
<evidence type="ECO:0000256" key="6">
    <source>
        <dbReference type="ARBA" id="ARBA00023136"/>
    </source>
</evidence>
<evidence type="ECO:0000256" key="2">
    <source>
        <dbReference type="ARBA" id="ARBA00022475"/>
    </source>
</evidence>
<dbReference type="GO" id="GO:0045202">
    <property type="term" value="C:synapse"/>
    <property type="evidence" value="ECO:0007669"/>
    <property type="project" value="GOC"/>
</dbReference>
<dbReference type="GO" id="GO:0004930">
    <property type="term" value="F:G protein-coupled receptor activity"/>
    <property type="evidence" value="ECO:0007669"/>
    <property type="project" value="UniProtKB-KW"/>
</dbReference>
<dbReference type="Gene3D" id="1.20.1070.10">
    <property type="entry name" value="Rhodopsin 7-helix transmembrane proteins"/>
    <property type="match status" value="1"/>
</dbReference>
<keyword evidence="9" id="KW-0807">Transducer</keyword>
<evidence type="ECO:0000313" key="13">
    <source>
        <dbReference type="WBParaSite" id="Pan_g17711.t1"/>
    </source>
</evidence>
<dbReference type="PANTHER" id="PTHR24248:SF125">
    <property type="entry name" value="DOPAMINE D2-LIKE RECEPTOR"/>
    <property type="match status" value="1"/>
</dbReference>